<gene>
    <name evidence="1" type="ordered locus">TEPIRE1_1395</name>
</gene>
<dbReference type="AlphaFoldDB" id="F4LU99"/>
<dbReference type="PATRIC" id="fig|1209989.3.peg.1562"/>
<organism evidence="1 2">
    <name type="scientific">Tepidanaerobacter acetatoxydans (strain DSM 21804 / JCM 16047 / Re1)</name>
    <dbReference type="NCBI Taxonomy" id="1209989"/>
    <lineage>
        <taxon>Bacteria</taxon>
        <taxon>Bacillati</taxon>
        <taxon>Bacillota</taxon>
        <taxon>Clostridia</taxon>
        <taxon>Thermosediminibacterales</taxon>
        <taxon>Tepidanaerobacteraceae</taxon>
        <taxon>Tepidanaerobacter</taxon>
    </lineage>
</organism>
<keyword evidence="2" id="KW-1185">Reference proteome</keyword>
<evidence type="ECO:0000313" key="1">
    <source>
        <dbReference type="EMBL" id="CCP26133.1"/>
    </source>
</evidence>
<dbReference type="HOGENOM" id="CLU_189760_0_0_9"/>
<dbReference type="OrthoDB" id="1683573at2"/>
<dbReference type="KEGG" id="tep:TepRe1_1283"/>
<protein>
    <recommendedName>
        <fullName evidence="3">YlzJ-like protein</fullName>
    </recommendedName>
</protein>
<reference evidence="2" key="1">
    <citation type="journal article" date="2013" name="Genome Announc.">
        <title>First genome sequence of a syntrophic acetate-oxidizing bacterium, Tepidanaerobacter acetatoxydans strain Re1.</title>
        <authorList>
            <person name="Manzoor S."/>
            <person name="Bongcam-Rudloff E."/>
            <person name="Schnurer A."/>
            <person name="Muller B."/>
        </authorList>
    </citation>
    <scope>NUCLEOTIDE SEQUENCE [LARGE SCALE GENOMIC DNA]</scope>
    <source>
        <strain evidence="2">Re1</strain>
    </source>
</reference>
<dbReference type="eggNOG" id="ENOG5033ACS">
    <property type="taxonomic scope" value="Bacteria"/>
</dbReference>
<dbReference type="STRING" id="1209989.TepRe1_1283"/>
<dbReference type="Pfam" id="PF14035">
    <property type="entry name" value="YlzJ"/>
    <property type="match status" value="1"/>
</dbReference>
<dbReference type="Proteomes" id="UP000010802">
    <property type="component" value="Chromosome"/>
</dbReference>
<proteinExistence type="predicted"/>
<dbReference type="InterPro" id="IPR025619">
    <property type="entry name" value="YlzJ"/>
</dbReference>
<evidence type="ECO:0008006" key="3">
    <source>
        <dbReference type="Google" id="ProtNLM"/>
    </source>
</evidence>
<accession>F4LU99</accession>
<sequence length="71" mass="8115">MLLYTTMPLEIVLDGIYKEHEYKEIDTNGVKLIVECIGINQGKIVRLISSNPQDFLNPNFFPGKIITFSLQ</sequence>
<name>F4LU99_TEPAE</name>
<dbReference type="EMBL" id="HF563609">
    <property type="protein sequence ID" value="CCP26133.1"/>
    <property type="molecule type" value="Genomic_DNA"/>
</dbReference>
<evidence type="ECO:0000313" key="2">
    <source>
        <dbReference type="Proteomes" id="UP000010802"/>
    </source>
</evidence>
<dbReference type="KEGG" id="tae:TepiRe1_1395"/>
<accession>L0S2Q4</accession>